<reference evidence="2 3" key="1">
    <citation type="submission" date="2017-05" db="EMBL/GenBank/DDBJ databases">
        <authorList>
            <person name="Chapman J."/>
            <person name="Chang C."/>
            <person name="Suresh T."/>
            <person name="Shishido T.C."/>
            <person name="Bindert I."/>
            <person name="Shaffer C.D."/>
            <person name="Weston-Hafer K.A."/>
            <person name="Russell D.A."/>
            <person name="Pope W.H."/>
            <person name="Jacobs-Sera D."/>
            <person name="Hendrix R.W."/>
            <person name="Hatfull G.F."/>
        </authorList>
    </citation>
    <scope>NUCLEOTIDE SEQUENCE [LARGE SCALE GENOMIC DNA]</scope>
</reference>
<keyword evidence="3" id="KW-1185">Reference proteome</keyword>
<protein>
    <submittedName>
        <fullName evidence="2">Uncharacterized protein</fullName>
    </submittedName>
</protein>
<dbReference type="EMBL" id="MF155946">
    <property type="protein sequence ID" value="ASR75424.1"/>
    <property type="molecule type" value="Genomic_DNA"/>
</dbReference>
<evidence type="ECO:0000313" key="1">
    <source>
        <dbReference type="EMBL" id="ASR75424.1"/>
    </source>
</evidence>
<gene>
    <name evidence="1" type="ORF">SEA_MILDRED21_16</name>
    <name evidence="2" type="ORF">SEA_MILDRED21_279</name>
</gene>
<name>A0A222YVM3_9CAUD</name>
<accession>A0A222YVM3</accession>
<dbReference type="OrthoDB" id="19474at10239"/>
<dbReference type="EMBL" id="MF155946">
    <property type="protein sequence ID" value="ASR75636.1"/>
    <property type="molecule type" value="Genomic_DNA"/>
</dbReference>
<evidence type="ECO:0000313" key="3">
    <source>
        <dbReference type="Proteomes" id="UP000223009"/>
    </source>
</evidence>
<organism evidence="2 3">
    <name type="scientific">Streptomyces phage Mildred21</name>
    <dbReference type="NCBI Taxonomy" id="2023959"/>
    <lineage>
        <taxon>Viruses</taxon>
        <taxon>Duplodnaviria</taxon>
        <taxon>Heunggongvirae</taxon>
        <taxon>Uroviricota</taxon>
        <taxon>Caudoviricetes</taxon>
        <taxon>Stanwilliamsviridae</taxon>
        <taxon>Boydwoodruffvirinae</taxon>
        <taxon>Samistivirus</taxon>
        <taxon>Samistivirus mildred21</taxon>
    </lineage>
</organism>
<evidence type="ECO:0000313" key="2">
    <source>
        <dbReference type="EMBL" id="ASR75636.1"/>
    </source>
</evidence>
<dbReference type="Proteomes" id="UP000223009">
    <property type="component" value="Segment"/>
</dbReference>
<sequence>MVTLAKATDVEFKNIVSSVAISEGFKVKGSKSTYSIRLETWKTTPGSDNTEVRIVIRDQDGKFHGATNFKQNIMLDFTALMNGNHSNKRAKVKK</sequence>
<proteinExistence type="predicted"/>